<feature type="non-terminal residue" evidence="10">
    <location>
        <position position="267"/>
    </location>
</feature>
<dbReference type="InterPro" id="IPR010920">
    <property type="entry name" value="LSM_dom_sf"/>
</dbReference>
<keyword evidence="6 7" id="KW-0472">Membrane</keyword>
<evidence type="ECO:0000256" key="7">
    <source>
        <dbReference type="SAM" id="Phobius"/>
    </source>
</evidence>
<feature type="transmembrane region" description="Helical" evidence="7">
    <location>
        <begin position="69"/>
        <end position="90"/>
    </location>
</feature>
<comment type="similarity">
    <text evidence="2">Belongs to the MscS (TC 1.A.23) family.</text>
</comment>
<protein>
    <submittedName>
        <fullName evidence="10">MscS Mechanosensitive ion channel</fullName>
    </submittedName>
</protein>
<dbReference type="Pfam" id="PF05552">
    <property type="entry name" value="MS_channel_1st_1"/>
    <property type="match status" value="1"/>
</dbReference>
<reference evidence="10 11" key="1">
    <citation type="journal article" date="2010" name="J. Bacteriol.">
        <title>Genome sequence of Lentisphaera araneosa HTCC2155T, the type species of the order Lentisphaerales in the phylum Lentisphaerae.</title>
        <authorList>
            <person name="Thrash J.C."/>
            <person name="Cho J.C."/>
            <person name="Vergin K.L."/>
            <person name="Morris R.M."/>
            <person name="Giovannoni S.J."/>
        </authorList>
    </citation>
    <scope>NUCLEOTIDE SEQUENCE [LARGE SCALE GENOMIC DNA]</scope>
    <source>
        <strain evidence="10 11">HTCC2155</strain>
    </source>
</reference>
<keyword evidence="5 7" id="KW-1133">Transmembrane helix</keyword>
<dbReference type="PANTHER" id="PTHR30221:SF1">
    <property type="entry name" value="SMALL-CONDUCTANCE MECHANOSENSITIVE CHANNEL"/>
    <property type="match status" value="1"/>
</dbReference>
<dbReference type="InterPro" id="IPR006685">
    <property type="entry name" value="MscS_channel_2nd"/>
</dbReference>
<dbReference type="InterPro" id="IPR045275">
    <property type="entry name" value="MscS_archaea/bacteria_type"/>
</dbReference>
<proteinExistence type="inferred from homology"/>
<gene>
    <name evidence="10" type="ORF">LNTAR_21900</name>
</gene>
<evidence type="ECO:0000313" key="11">
    <source>
        <dbReference type="Proteomes" id="UP000004947"/>
    </source>
</evidence>
<dbReference type="Gene3D" id="3.30.70.100">
    <property type="match status" value="1"/>
</dbReference>
<dbReference type="GO" id="GO:0005886">
    <property type="term" value="C:plasma membrane"/>
    <property type="evidence" value="ECO:0007669"/>
    <property type="project" value="UniProtKB-SubCell"/>
</dbReference>
<evidence type="ECO:0000313" key="10">
    <source>
        <dbReference type="EMBL" id="EDM24864.1"/>
    </source>
</evidence>
<dbReference type="SUPFAM" id="SSF82861">
    <property type="entry name" value="Mechanosensitive channel protein MscS (YggB), transmembrane region"/>
    <property type="match status" value="1"/>
</dbReference>
<evidence type="ECO:0000256" key="5">
    <source>
        <dbReference type="ARBA" id="ARBA00022989"/>
    </source>
</evidence>
<dbReference type="RefSeq" id="WP_007281321.1">
    <property type="nucleotide sequence ID" value="NZ_ABCK01000045.1"/>
</dbReference>
<dbReference type="PANTHER" id="PTHR30221">
    <property type="entry name" value="SMALL-CONDUCTANCE MECHANOSENSITIVE CHANNEL"/>
    <property type="match status" value="1"/>
</dbReference>
<dbReference type="Gene3D" id="1.10.287.1260">
    <property type="match status" value="1"/>
</dbReference>
<evidence type="ECO:0000256" key="2">
    <source>
        <dbReference type="ARBA" id="ARBA00008017"/>
    </source>
</evidence>
<evidence type="ECO:0000259" key="8">
    <source>
        <dbReference type="Pfam" id="PF00924"/>
    </source>
</evidence>
<dbReference type="Gene3D" id="2.30.30.60">
    <property type="match status" value="1"/>
</dbReference>
<dbReference type="eggNOG" id="COG3264">
    <property type="taxonomic scope" value="Bacteria"/>
</dbReference>
<feature type="transmembrane region" description="Helical" evidence="7">
    <location>
        <begin position="31"/>
        <end position="49"/>
    </location>
</feature>
<dbReference type="SUPFAM" id="SSF82689">
    <property type="entry name" value="Mechanosensitive channel protein MscS (YggB), C-terminal domain"/>
    <property type="match status" value="1"/>
</dbReference>
<keyword evidence="11" id="KW-1185">Reference proteome</keyword>
<dbReference type="OrthoDB" id="9809206at2"/>
<dbReference type="InterPro" id="IPR008910">
    <property type="entry name" value="MSC_TM_helix"/>
</dbReference>
<dbReference type="Pfam" id="PF00924">
    <property type="entry name" value="MS_channel_2nd"/>
    <property type="match status" value="1"/>
</dbReference>
<dbReference type="InterPro" id="IPR011014">
    <property type="entry name" value="MscS_channel_TM-2"/>
</dbReference>
<evidence type="ECO:0000256" key="3">
    <source>
        <dbReference type="ARBA" id="ARBA00022475"/>
    </source>
</evidence>
<organism evidence="10 11">
    <name type="scientific">Lentisphaera araneosa HTCC2155</name>
    <dbReference type="NCBI Taxonomy" id="313628"/>
    <lineage>
        <taxon>Bacteria</taxon>
        <taxon>Pseudomonadati</taxon>
        <taxon>Lentisphaerota</taxon>
        <taxon>Lentisphaeria</taxon>
        <taxon>Lentisphaerales</taxon>
        <taxon>Lentisphaeraceae</taxon>
        <taxon>Lentisphaera</taxon>
    </lineage>
</organism>
<dbReference type="InterPro" id="IPR011066">
    <property type="entry name" value="MscS_channel_C_sf"/>
</dbReference>
<dbReference type="InterPro" id="IPR049278">
    <property type="entry name" value="MS_channel_C"/>
</dbReference>
<dbReference type="AlphaFoldDB" id="A6DU35"/>
<dbReference type="GO" id="GO:0008381">
    <property type="term" value="F:mechanosensitive monoatomic ion channel activity"/>
    <property type="evidence" value="ECO:0007669"/>
    <property type="project" value="InterPro"/>
</dbReference>
<evidence type="ECO:0000259" key="9">
    <source>
        <dbReference type="Pfam" id="PF21082"/>
    </source>
</evidence>
<accession>A6DU35</accession>
<feature type="domain" description="Mechanosensitive ion channel MscS C-terminal" evidence="9">
    <location>
        <begin position="191"/>
        <end position="267"/>
    </location>
</feature>
<evidence type="ECO:0000256" key="4">
    <source>
        <dbReference type="ARBA" id="ARBA00022692"/>
    </source>
</evidence>
<feature type="domain" description="Mechanosensitive ion channel MscS" evidence="8">
    <location>
        <begin position="118"/>
        <end position="183"/>
    </location>
</feature>
<feature type="transmembrane region" description="Helical" evidence="7">
    <location>
        <begin position="102"/>
        <end position="131"/>
    </location>
</feature>
<evidence type="ECO:0000256" key="6">
    <source>
        <dbReference type="ARBA" id="ARBA00023136"/>
    </source>
</evidence>
<name>A6DU35_9BACT</name>
<dbReference type="InterPro" id="IPR023408">
    <property type="entry name" value="MscS_beta-dom_sf"/>
</dbReference>
<comment type="subcellular location">
    <subcellularLocation>
        <location evidence="1">Cell membrane</location>
        <topology evidence="1">Multi-pass membrane protein</topology>
    </subcellularLocation>
</comment>
<keyword evidence="3" id="KW-1003">Cell membrane</keyword>
<dbReference type="Proteomes" id="UP000004947">
    <property type="component" value="Unassembled WGS sequence"/>
</dbReference>
<keyword evidence="4 7" id="KW-0812">Transmembrane</keyword>
<comment type="caution">
    <text evidence="10">The sequence shown here is derived from an EMBL/GenBank/DDBJ whole genome shotgun (WGS) entry which is preliminary data.</text>
</comment>
<dbReference type="SUPFAM" id="SSF50182">
    <property type="entry name" value="Sm-like ribonucleoproteins"/>
    <property type="match status" value="1"/>
</dbReference>
<evidence type="ECO:0000256" key="1">
    <source>
        <dbReference type="ARBA" id="ARBA00004651"/>
    </source>
</evidence>
<dbReference type="Pfam" id="PF21082">
    <property type="entry name" value="MS_channel_3rd"/>
    <property type="match status" value="1"/>
</dbReference>
<sequence>MPQDNSDAQSFDATATFEQVKLFIIENAGELLINIVFAILIFYIGKKVAKGLTSLSKKMMAKSKIDEVLCTFLGTLVNISLMLIVIMAALSQLGVNMMGLGAILAAAGLAIGLSLQGTLSNFAAGVMIVLFKPFKVGDFVNVAGESGVIEEVHIFNTILRSGDNVQITIPNSSIVGGNVTNFSAKETRRIDLVIGCGYDDNLKEVKEHLETLINSKKLILKDPEPVIAVAELGDSSVNFVVRPWVKSEDYWAVRWELLEEIKTSFDE</sequence>
<dbReference type="EMBL" id="ABCK01000045">
    <property type="protein sequence ID" value="EDM24864.1"/>
    <property type="molecule type" value="Genomic_DNA"/>
</dbReference>